<reference evidence="13" key="1">
    <citation type="submission" date="2021-12" db="EMBL/GenBank/DDBJ databases">
        <title>Novel species in genus Dyadobacter.</title>
        <authorList>
            <person name="Ma C."/>
        </authorList>
    </citation>
    <scope>NUCLEOTIDE SEQUENCE</scope>
    <source>
        <strain evidence="13">LJ419</strain>
    </source>
</reference>
<dbReference type="CDD" id="cd06446">
    <property type="entry name" value="Trp-synth_B"/>
    <property type="match status" value="1"/>
</dbReference>
<dbReference type="EC" id="4.2.1.20" evidence="11"/>
<evidence type="ECO:0000256" key="4">
    <source>
        <dbReference type="ARBA" id="ARBA00011270"/>
    </source>
</evidence>
<comment type="caution">
    <text evidence="13">The sequence shown here is derived from an EMBL/GenBank/DDBJ whole genome shotgun (WGS) entry which is preliminary data.</text>
</comment>
<comment type="cofactor">
    <cofactor evidence="1 11">
        <name>pyridoxal 5'-phosphate</name>
        <dbReference type="ChEBI" id="CHEBI:597326"/>
    </cofactor>
</comment>
<keyword evidence="8 11" id="KW-0057">Aromatic amino acid biosynthesis</keyword>
<dbReference type="Gene3D" id="3.40.50.1100">
    <property type="match status" value="2"/>
</dbReference>
<keyword evidence="5 11" id="KW-0028">Amino-acid biosynthesis</keyword>
<evidence type="ECO:0000256" key="7">
    <source>
        <dbReference type="ARBA" id="ARBA00022898"/>
    </source>
</evidence>
<sequence length="398" mass="43753">METLEKKSYQVDSRGYYGNFGGAFIPEMLYPNVEELRENYLSIIAEPSFQKEYNDLLRNYVGRPTPLYRANRLSEKYKTNIFLKREDLCHTGAHKVNNTIGQILMAKRLGKQRVVAETGAGQHGVATATVCALMNIECIVYMGELDIERQAPNVARMKMLGAEVRPATCGSRTLKDATNEAMRHWINNPVDTHYIIGSVVGPHPYPDMVARFQSIISEEMRWQLKEQTGKETPDYVVACVGGGSNAAGAFYHFLDDEDVKLVAVEAAGKGINSGHSAATTALGKPGVLHGSRTILMQTEDGQVVEPFSISAGLDYPGIGPQHAYLYDSGRGIFMSATDEESVQAAFELTRYEGIIPALESAHALAILGQLGATERENVIVNLSGRGDKDMATYMKYIV</sequence>
<evidence type="ECO:0000256" key="9">
    <source>
        <dbReference type="ARBA" id="ARBA00023239"/>
    </source>
</evidence>
<evidence type="ECO:0000256" key="6">
    <source>
        <dbReference type="ARBA" id="ARBA00022822"/>
    </source>
</evidence>
<evidence type="ECO:0000256" key="5">
    <source>
        <dbReference type="ARBA" id="ARBA00022605"/>
    </source>
</evidence>
<dbReference type="InterPro" id="IPR001926">
    <property type="entry name" value="TrpB-like_PALP"/>
</dbReference>
<dbReference type="InterPro" id="IPR006653">
    <property type="entry name" value="Trp_synth_b_CS"/>
</dbReference>
<comment type="pathway">
    <text evidence="2 11">Amino-acid biosynthesis; L-tryptophan biosynthesis; L-tryptophan from chorismate: step 5/5.</text>
</comment>
<evidence type="ECO:0000313" key="13">
    <source>
        <dbReference type="EMBL" id="MCF0065728.1"/>
    </source>
</evidence>
<evidence type="ECO:0000256" key="2">
    <source>
        <dbReference type="ARBA" id="ARBA00004733"/>
    </source>
</evidence>
<dbReference type="Pfam" id="PF00291">
    <property type="entry name" value="PALP"/>
    <property type="match status" value="1"/>
</dbReference>
<keyword evidence="9 11" id="KW-0456">Lyase</keyword>
<evidence type="ECO:0000256" key="8">
    <source>
        <dbReference type="ARBA" id="ARBA00023141"/>
    </source>
</evidence>
<dbReference type="FunFam" id="3.40.50.1100:FF:000004">
    <property type="entry name" value="Tryptophan synthase beta chain"/>
    <property type="match status" value="1"/>
</dbReference>
<dbReference type="PANTHER" id="PTHR48077">
    <property type="entry name" value="TRYPTOPHAN SYNTHASE-RELATED"/>
    <property type="match status" value="1"/>
</dbReference>
<comment type="subunit">
    <text evidence="4 11">Tetramer of two alpha and two beta chains.</text>
</comment>
<dbReference type="HAMAP" id="MF_00133">
    <property type="entry name" value="Trp_synth_beta"/>
    <property type="match status" value="1"/>
</dbReference>
<dbReference type="Proteomes" id="UP001139000">
    <property type="component" value="Unassembled WGS sequence"/>
</dbReference>
<dbReference type="InterPro" id="IPR036052">
    <property type="entry name" value="TrpB-like_PALP_sf"/>
</dbReference>
<dbReference type="PIRSF" id="PIRSF001413">
    <property type="entry name" value="Trp_syn_beta"/>
    <property type="match status" value="1"/>
</dbReference>
<dbReference type="NCBIfam" id="TIGR00263">
    <property type="entry name" value="trpB"/>
    <property type="match status" value="1"/>
</dbReference>
<organism evidence="13 14">
    <name type="scientific">Dyadobacter chenwenxiniae</name>
    <dbReference type="NCBI Taxonomy" id="2906456"/>
    <lineage>
        <taxon>Bacteria</taxon>
        <taxon>Pseudomonadati</taxon>
        <taxon>Bacteroidota</taxon>
        <taxon>Cytophagia</taxon>
        <taxon>Cytophagales</taxon>
        <taxon>Spirosomataceae</taxon>
        <taxon>Dyadobacter</taxon>
    </lineage>
</organism>
<dbReference type="GO" id="GO:0004834">
    <property type="term" value="F:tryptophan synthase activity"/>
    <property type="evidence" value="ECO:0007669"/>
    <property type="project" value="UniProtKB-UniRule"/>
</dbReference>
<feature type="domain" description="Tryptophan synthase beta chain-like PALP" evidence="12">
    <location>
        <begin position="62"/>
        <end position="384"/>
    </location>
</feature>
<evidence type="ECO:0000256" key="3">
    <source>
        <dbReference type="ARBA" id="ARBA00009982"/>
    </source>
</evidence>
<keyword evidence="14" id="KW-1185">Reference proteome</keyword>
<dbReference type="FunFam" id="3.40.50.1100:FF:000001">
    <property type="entry name" value="Tryptophan synthase beta chain"/>
    <property type="match status" value="1"/>
</dbReference>
<keyword evidence="7 11" id="KW-0663">Pyridoxal phosphate</keyword>
<keyword evidence="6 11" id="KW-0822">Tryptophan biosynthesis</keyword>
<comment type="catalytic activity">
    <reaction evidence="10 11">
        <text>(1S,2R)-1-C-(indol-3-yl)glycerol 3-phosphate + L-serine = D-glyceraldehyde 3-phosphate + L-tryptophan + H2O</text>
        <dbReference type="Rhea" id="RHEA:10532"/>
        <dbReference type="ChEBI" id="CHEBI:15377"/>
        <dbReference type="ChEBI" id="CHEBI:33384"/>
        <dbReference type="ChEBI" id="CHEBI:57912"/>
        <dbReference type="ChEBI" id="CHEBI:58866"/>
        <dbReference type="ChEBI" id="CHEBI:59776"/>
        <dbReference type="EC" id="4.2.1.20"/>
    </reaction>
</comment>
<evidence type="ECO:0000256" key="10">
    <source>
        <dbReference type="ARBA" id="ARBA00049047"/>
    </source>
</evidence>
<comment type="similarity">
    <text evidence="3 11">Belongs to the TrpB family.</text>
</comment>
<evidence type="ECO:0000256" key="11">
    <source>
        <dbReference type="HAMAP-Rule" id="MF_00133"/>
    </source>
</evidence>
<evidence type="ECO:0000313" key="14">
    <source>
        <dbReference type="Proteomes" id="UP001139000"/>
    </source>
</evidence>
<dbReference type="RefSeq" id="WP_234658753.1">
    <property type="nucleotide sequence ID" value="NZ_CP094997.1"/>
</dbReference>
<proteinExistence type="inferred from homology"/>
<accession>A0A9X1TPP6</accession>
<gene>
    <name evidence="11 13" type="primary">trpB</name>
    <name evidence="13" type="ORF">LXM26_29715</name>
</gene>
<dbReference type="AlphaFoldDB" id="A0A9X1TPP6"/>
<dbReference type="GO" id="GO:0005737">
    <property type="term" value="C:cytoplasm"/>
    <property type="evidence" value="ECO:0007669"/>
    <property type="project" value="TreeGrafter"/>
</dbReference>
<name>A0A9X1TPP6_9BACT</name>
<evidence type="ECO:0000259" key="12">
    <source>
        <dbReference type="Pfam" id="PF00291"/>
    </source>
</evidence>
<dbReference type="PANTHER" id="PTHR48077:SF3">
    <property type="entry name" value="TRYPTOPHAN SYNTHASE"/>
    <property type="match status" value="1"/>
</dbReference>
<dbReference type="SUPFAM" id="SSF53686">
    <property type="entry name" value="Tryptophan synthase beta subunit-like PLP-dependent enzymes"/>
    <property type="match status" value="1"/>
</dbReference>
<dbReference type="EMBL" id="JAJTTC010000013">
    <property type="protein sequence ID" value="MCF0065728.1"/>
    <property type="molecule type" value="Genomic_DNA"/>
</dbReference>
<evidence type="ECO:0000256" key="1">
    <source>
        <dbReference type="ARBA" id="ARBA00001933"/>
    </source>
</evidence>
<dbReference type="InterPro" id="IPR023026">
    <property type="entry name" value="Trp_synth_beta/beta-like"/>
</dbReference>
<feature type="modified residue" description="N6-(pyridoxal phosphate)lysine" evidence="11">
    <location>
        <position position="95"/>
    </location>
</feature>
<protein>
    <recommendedName>
        <fullName evidence="11">Tryptophan synthase beta chain</fullName>
        <ecNumber evidence="11">4.2.1.20</ecNumber>
    </recommendedName>
</protein>
<comment type="function">
    <text evidence="11">The beta subunit is responsible for the synthesis of L-tryptophan from indole and L-serine.</text>
</comment>
<dbReference type="PROSITE" id="PS00168">
    <property type="entry name" value="TRP_SYNTHASE_BETA"/>
    <property type="match status" value="1"/>
</dbReference>
<dbReference type="InterPro" id="IPR006654">
    <property type="entry name" value="Trp_synth_beta"/>
</dbReference>